<dbReference type="EMBL" id="BPLR01020658">
    <property type="protein sequence ID" value="GIX81212.1"/>
    <property type="molecule type" value="Genomic_DNA"/>
</dbReference>
<gene>
    <name evidence="2" type="ORF">CEXT_734881</name>
</gene>
<organism evidence="2 3">
    <name type="scientific">Caerostris extrusa</name>
    <name type="common">Bark spider</name>
    <name type="synonym">Caerostris bankana</name>
    <dbReference type="NCBI Taxonomy" id="172846"/>
    <lineage>
        <taxon>Eukaryota</taxon>
        <taxon>Metazoa</taxon>
        <taxon>Ecdysozoa</taxon>
        <taxon>Arthropoda</taxon>
        <taxon>Chelicerata</taxon>
        <taxon>Arachnida</taxon>
        <taxon>Araneae</taxon>
        <taxon>Araneomorphae</taxon>
        <taxon>Entelegynae</taxon>
        <taxon>Araneoidea</taxon>
        <taxon>Araneidae</taxon>
        <taxon>Caerostris</taxon>
    </lineage>
</organism>
<name>A0AAV4N937_CAEEX</name>
<dbReference type="Proteomes" id="UP001054945">
    <property type="component" value="Unassembled WGS sequence"/>
</dbReference>
<keyword evidence="3" id="KW-1185">Reference proteome</keyword>
<evidence type="ECO:0000256" key="1">
    <source>
        <dbReference type="SAM" id="Phobius"/>
    </source>
</evidence>
<sequence>MIPKDKAKRKQRLEFVHPFWKAGADVKQISPANVVLGRRKKNTIHRKKNIHSEFSGRGKTYTHGIHPSLLILAKEEQIKKRVHCFLLVLVLVLHSKLHSSVLIQFSK</sequence>
<keyword evidence="1" id="KW-0812">Transmembrane</keyword>
<reference evidence="2 3" key="1">
    <citation type="submission" date="2021-06" db="EMBL/GenBank/DDBJ databases">
        <title>Caerostris extrusa draft genome.</title>
        <authorList>
            <person name="Kono N."/>
            <person name="Arakawa K."/>
        </authorList>
    </citation>
    <scope>NUCLEOTIDE SEQUENCE [LARGE SCALE GENOMIC DNA]</scope>
</reference>
<feature type="transmembrane region" description="Helical" evidence="1">
    <location>
        <begin position="84"/>
        <end position="105"/>
    </location>
</feature>
<proteinExistence type="predicted"/>
<evidence type="ECO:0000313" key="3">
    <source>
        <dbReference type="Proteomes" id="UP001054945"/>
    </source>
</evidence>
<dbReference type="AlphaFoldDB" id="A0AAV4N937"/>
<evidence type="ECO:0000313" key="2">
    <source>
        <dbReference type="EMBL" id="GIX81212.1"/>
    </source>
</evidence>
<keyword evidence="1" id="KW-1133">Transmembrane helix</keyword>
<protein>
    <submittedName>
        <fullName evidence="2">Uncharacterized protein</fullName>
    </submittedName>
</protein>
<accession>A0AAV4N937</accession>
<comment type="caution">
    <text evidence="2">The sequence shown here is derived from an EMBL/GenBank/DDBJ whole genome shotgun (WGS) entry which is preliminary data.</text>
</comment>
<keyword evidence="1" id="KW-0472">Membrane</keyword>